<gene>
    <name evidence="4" type="ORF">tloyanaT_01010</name>
</gene>
<reference evidence="4 5" key="1">
    <citation type="submission" date="2023-03" db="EMBL/GenBank/DDBJ databases">
        <title>Thalassotalea loyana LMG 22536T draft genome sequence.</title>
        <authorList>
            <person name="Sawabe T."/>
        </authorList>
    </citation>
    <scope>NUCLEOTIDE SEQUENCE [LARGE SCALE GENOMIC DNA]</scope>
    <source>
        <strain evidence="4 5">LMG 22536</strain>
    </source>
</reference>
<evidence type="ECO:0000256" key="1">
    <source>
        <dbReference type="SAM" id="Coils"/>
    </source>
</evidence>
<comment type="caution">
    <text evidence="4">The sequence shown here is derived from an EMBL/GenBank/DDBJ whole genome shotgun (WGS) entry which is preliminary data.</text>
</comment>
<dbReference type="InterPro" id="IPR050445">
    <property type="entry name" value="Bact_polysacc_biosynth/exp"/>
</dbReference>
<dbReference type="SUPFAM" id="SSF57997">
    <property type="entry name" value="Tropomyosin"/>
    <property type="match status" value="1"/>
</dbReference>
<dbReference type="PANTHER" id="PTHR32309:SF13">
    <property type="entry name" value="FERRIC ENTEROBACTIN TRANSPORT PROTEIN FEPE"/>
    <property type="match status" value="1"/>
</dbReference>
<feature type="transmembrane region" description="Helical" evidence="2">
    <location>
        <begin position="495"/>
        <end position="517"/>
    </location>
</feature>
<feature type="coiled-coil region" evidence="1">
    <location>
        <begin position="170"/>
        <end position="240"/>
    </location>
</feature>
<dbReference type="Proteomes" id="UP001157134">
    <property type="component" value="Unassembled WGS sequence"/>
</dbReference>
<dbReference type="NCBIfam" id="TIGR03007">
    <property type="entry name" value="pepcterm_ChnLen"/>
    <property type="match status" value="1"/>
</dbReference>
<keyword evidence="5" id="KW-1185">Reference proteome</keyword>
<evidence type="ECO:0000313" key="4">
    <source>
        <dbReference type="EMBL" id="GLX83849.1"/>
    </source>
</evidence>
<accession>A0ABQ6H7A2</accession>
<proteinExistence type="predicted"/>
<dbReference type="EMBL" id="BSSV01000001">
    <property type="protein sequence ID" value="GLX83849.1"/>
    <property type="molecule type" value="Genomic_DNA"/>
</dbReference>
<feature type="transmembrane region" description="Helical" evidence="2">
    <location>
        <begin position="432"/>
        <end position="453"/>
    </location>
</feature>
<evidence type="ECO:0000259" key="3">
    <source>
        <dbReference type="Pfam" id="PF13807"/>
    </source>
</evidence>
<evidence type="ECO:0000313" key="5">
    <source>
        <dbReference type="Proteomes" id="UP001157134"/>
    </source>
</evidence>
<keyword evidence="2" id="KW-0472">Membrane</keyword>
<dbReference type="PANTHER" id="PTHR32309">
    <property type="entry name" value="TYROSINE-PROTEIN KINASE"/>
    <property type="match status" value="1"/>
</dbReference>
<feature type="transmembrane region" description="Helical" evidence="2">
    <location>
        <begin position="21"/>
        <end position="40"/>
    </location>
</feature>
<sequence length="529" mass="60137">MQELFEQVIDYLKGIWIKRRYIMIATWVICPIGWSITAVLNDVYESESRVYADTQSILRPLLKGITVENNPDVQIQLMVKTLLSRPNLERITRMTDLDVQANTPKEYEELIDELKEEISIKKTGGRRENIFTISYKNKDPEMARNVVQSALTVFIENTLGENRSDSDAAQRFLDTQIKEYESRLLAAEDRLTDFKQKYSDVLPDQTGGYYRKLNIAKEQLKNIELVLLETKTELSSARQQLNTTPQNTINPDNAVKNTVIETTYDQRIAELEANLDLLNLRYTDKHPEVIEVSRRLDSLKEQRAKEINDYLAAQQASSSGSTVISNNPVVQSVQIQINSLENQVASLEVRAQNYRAEVSDLENKIHTLPEIEAELIALNRGYEITKKKYEELLVRKETASLAQQADETTNKIQFRVIDPPRTGTEPVGPKRLLLYVVVTIFGFGVGIGLSLLFSQIAPVVTSSSQVSRATGIPVFGIVSATENLGLQQWHKKKTWIFILSNSLLLCLLCFFVAYSLFPEAIQAPIKRLF</sequence>
<dbReference type="InterPro" id="IPR032807">
    <property type="entry name" value="GNVR"/>
</dbReference>
<keyword evidence="2" id="KW-0812">Transmembrane</keyword>
<protein>
    <submittedName>
        <fullName evidence="4">Chain-length determining protein</fullName>
    </submittedName>
</protein>
<dbReference type="Pfam" id="PF13807">
    <property type="entry name" value="GNVR"/>
    <property type="match status" value="1"/>
</dbReference>
<keyword evidence="1" id="KW-0175">Coiled coil</keyword>
<dbReference type="InterPro" id="IPR014345">
    <property type="entry name" value="XrtA_polysacc_chain"/>
</dbReference>
<dbReference type="RefSeq" id="WP_284295385.1">
    <property type="nucleotide sequence ID" value="NZ_BSSV01000001.1"/>
</dbReference>
<organism evidence="4 5">
    <name type="scientific">Thalassotalea loyana</name>
    <dbReference type="NCBI Taxonomy" id="280483"/>
    <lineage>
        <taxon>Bacteria</taxon>
        <taxon>Pseudomonadati</taxon>
        <taxon>Pseudomonadota</taxon>
        <taxon>Gammaproteobacteria</taxon>
        <taxon>Alteromonadales</taxon>
        <taxon>Colwelliaceae</taxon>
        <taxon>Thalassotalea</taxon>
    </lineage>
</organism>
<feature type="domain" description="Tyrosine-protein kinase G-rich" evidence="3">
    <location>
        <begin position="371"/>
        <end position="451"/>
    </location>
</feature>
<name>A0ABQ6H7A2_9GAMM</name>
<keyword evidence="2" id="KW-1133">Transmembrane helix</keyword>
<feature type="coiled-coil region" evidence="1">
    <location>
        <begin position="296"/>
        <end position="364"/>
    </location>
</feature>
<evidence type="ECO:0000256" key="2">
    <source>
        <dbReference type="SAM" id="Phobius"/>
    </source>
</evidence>